<dbReference type="KEGG" id="ccos:Pan44_38950"/>
<sequence length="311" mass="33097">MSLAEDQPLGTTLLTGASGFLGTWIEKHLRERGTTVVRAPKASAAYSGSNGTGRAQFLGELASLLKETRPTCVVHAAGSASVPKSFADPECDFFGNVVLSQDLVNAVADDAPEAKLLLISSAAVYGQPETLPVGELCSLSPLSPYGLNKQLAETIVQNAARARGLRTAIVRVFSAYGDGLRKQVVWDIMEKAHRGPVIRLQGTGSESRDFIHASDVARAVEAVVTNGQMQGEAYNVASGEETTIATLAGLLVRELPSPIDVQFDGKIPSGTPCRWQADIGLVRSLGFRPAVPLEEGVKQFVRWYRSAAVHV</sequence>
<feature type="domain" description="NAD-dependent epimerase/dehydratase" evidence="2">
    <location>
        <begin position="13"/>
        <end position="237"/>
    </location>
</feature>
<evidence type="ECO:0000259" key="2">
    <source>
        <dbReference type="Pfam" id="PF01370"/>
    </source>
</evidence>
<keyword evidence="4" id="KW-1185">Reference proteome</keyword>
<name>A0A517SIA2_9PLAN</name>
<dbReference type="EMBL" id="CP036271">
    <property type="protein sequence ID" value="QDT55847.1"/>
    <property type="molecule type" value="Genomic_DNA"/>
</dbReference>
<protein>
    <submittedName>
        <fullName evidence="3">GDP-6-deoxy-D-mannose reductase</fullName>
        <ecNumber evidence="3">1.1.1.281</ecNumber>
    </submittedName>
</protein>
<reference evidence="3 4" key="1">
    <citation type="submission" date="2019-02" db="EMBL/GenBank/DDBJ databases">
        <title>Deep-cultivation of Planctomycetes and their phenomic and genomic characterization uncovers novel biology.</title>
        <authorList>
            <person name="Wiegand S."/>
            <person name="Jogler M."/>
            <person name="Boedeker C."/>
            <person name="Pinto D."/>
            <person name="Vollmers J."/>
            <person name="Rivas-Marin E."/>
            <person name="Kohn T."/>
            <person name="Peeters S.H."/>
            <person name="Heuer A."/>
            <person name="Rast P."/>
            <person name="Oberbeckmann S."/>
            <person name="Bunk B."/>
            <person name="Jeske O."/>
            <person name="Meyerdierks A."/>
            <person name="Storesund J.E."/>
            <person name="Kallscheuer N."/>
            <person name="Luecker S."/>
            <person name="Lage O.M."/>
            <person name="Pohl T."/>
            <person name="Merkel B.J."/>
            <person name="Hornburger P."/>
            <person name="Mueller R.-W."/>
            <person name="Bruemmer F."/>
            <person name="Labrenz M."/>
            <person name="Spormann A.M."/>
            <person name="Op den Camp H."/>
            <person name="Overmann J."/>
            <person name="Amann R."/>
            <person name="Jetten M.S.M."/>
            <person name="Mascher T."/>
            <person name="Medema M.H."/>
            <person name="Devos D.P."/>
            <person name="Kaster A.-K."/>
            <person name="Ovreas L."/>
            <person name="Rohde M."/>
            <person name="Galperin M.Y."/>
            <person name="Jogler C."/>
        </authorList>
    </citation>
    <scope>NUCLEOTIDE SEQUENCE [LARGE SCALE GENOMIC DNA]</scope>
    <source>
        <strain evidence="3 4">Pan44</strain>
    </source>
</reference>
<comment type="similarity">
    <text evidence="1">Belongs to the NAD(P)-dependent epimerase/dehydratase family.</text>
</comment>
<dbReference type="Pfam" id="PF01370">
    <property type="entry name" value="Epimerase"/>
    <property type="match status" value="1"/>
</dbReference>
<dbReference type="SUPFAM" id="SSF51735">
    <property type="entry name" value="NAD(P)-binding Rossmann-fold domains"/>
    <property type="match status" value="1"/>
</dbReference>
<keyword evidence="3" id="KW-0560">Oxidoreductase</keyword>
<dbReference type="PANTHER" id="PTHR43000">
    <property type="entry name" value="DTDP-D-GLUCOSE 4,6-DEHYDRATASE-RELATED"/>
    <property type="match status" value="1"/>
</dbReference>
<dbReference type="CDD" id="cd08946">
    <property type="entry name" value="SDR_e"/>
    <property type="match status" value="1"/>
</dbReference>
<accession>A0A517SIA2</accession>
<evidence type="ECO:0000313" key="4">
    <source>
        <dbReference type="Proteomes" id="UP000315700"/>
    </source>
</evidence>
<dbReference type="AlphaFoldDB" id="A0A517SIA2"/>
<dbReference type="GO" id="GO:0033705">
    <property type="term" value="F:GDP-4-dehydro-6-deoxy-D-mannose reductase activity"/>
    <property type="evidence" value="ECO:0007669"/>
    <property type="project" value="UniProtKB-EC"/>
</dbReference>
<dbReference type="OrthoDB" id="9779041at2"/>
<proteinExistence type="inferred from homology"/>
<evidence type="ECO:0000256" key="1">
    <source>
        <dbReference type="ARBA" id="ARBA00007637"/>
    </source>
</evidence>
<dbReference type="InParanoid" id="A0A517SIA2"/>
<gene>
    <name evidence="3" type="primary">rmd</name>
    <name evidence="3" type="ORF">Pan44_38950</name>
</gene>
<dbReference type="InterPro" id="IPR036291">
    <property type="entry name" value="NAD(P)-bd_dom_sf"/>
</dbReference>
<dbReference type="Gene3D" id="3.40.50.720">
    <property type="entry name" value="NAD(P)-binding Rossmann-like Domain"/>
    <property type="match status" value="1"/>
</dbReference>
<organism evidence="3 4">
    <name type="scientific">Caulifigura coniformis</name>
    <dbReference type="NCBI Taxonomy" id="2527983"/>
    <lineage>
        <taxon>Bacteria</taxon>
        <taxon>Pseudomonadati</taxon>
        <taxon>Planctomycetota</taxon>
        <taxon>Planctomycetia</taxon>
        <taxon>Planctomycetales</taxon>
        <taxon>Planctomycetaceae</taxon>
        <taxon>Caulifigura</taxon>
    </lineage>
</organism>
<dbReference type="InterPro" id="IPR001509">
    <property type="entry name" value="Epimerase_deHydtase"/>
</dbReference>
<evidence type="ECO:0000313" key="3">
    <source>
        <dbReference type="EMBL" id="QDT55847.1"/>
    </source>
</evidence>
<dbReference type="RefSeq" id="WP_145032250.1">
    <property type="nucleotide sequence ID" value="NZ_CP036271.1"/>
</dbReference>
<dbReference type="Proteomes" id="UP000315700">
    <property type="component" value="Chromosome"/>
</dbReference>
<dbReference type="EC" id="1.1.1.281" evidence="3"/>